<dbReference type="InterPro" id="IPR013216">
    <property type="entry name" value="Methyltransf_11"/>
</dbReference>
<dbReference type="Proteomes" id="UP001594351">
    <property type="component" value="Unassembled WGS sequence"/>
</dbReference>
<keyword evidence="2" id="KW-0489">Methyltransferase</keyword>
<dbReference type="CDD" id="cd02440">
    <property type="entry name" value="AdoMet_MTases"/>
    <property type="match status" value="1"/>
</dbReference>
<reference evidence="2 3" key="1">
    <citation type="submission" date="2024-09" db="EMBL/GenBank/DDBJ databases">
        <title>Laminarin stimulates single cell rates of sulfate reduction while oxygen inhibits transcriptomic activity in coastal marine sediment.</title>
        <authorList>
            <person name="Lindsay M."/>
            <person name="Orcutt B."/>
            <person name="Emerson D."/>
            <person name="Stepanauskas R."/>
            <person name="D'Angelo T."/>
        </authorList>
    </citation>
    <scope>NUCLEOTIDE SEQUENCE [LARGE SCALE GENOMIC DNA]</scope>
    <source>
        <strain evidence="2">SAG AM-311-K15</strain>
    </source>
</reference>
<dbReference type="Gene3D" id="3.40.50.150">
    <property type="entry name" value="Vaccinia Virus protein VP39"/>
    <property type="match status" value="1"/>
</dbReference>
<dbReference type="EMBL" id="JBHPBY010000526">
    <property type="protein sequence ID" value="MFC1853540.1"/>
    <property type="molecule type" value="Genomic_DNA"/>
</dbReference>
<evidence type="ECO:0000313" key="3">
    <source>
        <dbReference type="Proteomes" id="UP001594351"/>
    </source>
</evidence>
<proteinExistence type="predicted"/>
<dbReference type="SUPFAM" id="SSF53335">
    <property type="entry name" value="S-adenosyl-L-methionine-dependent methyltransferases"/>
    <property type="match status" value="1"/>
</dbReference>
<dbReference type="GO" id="GO:0008168">
    <property type="term" value="F:methyltransferase activity"/>
    <property type="evidence" value="ECO:0007669"/>
    <property type="project" value="UniProtKB-KW"/>
</dbReference>
<protein>
    <submittedName>
        <fullName evidence="2">Class I SAM-dependent methyltransferase</fullName>
        <ecNumber evidence="2">2.1.1.-</ecNumber>
    </submittedName>
</protein>
<evidence type="ECO:0000259" key="1">
    <source>
        <dbReference type="Pfam" id="PF08241"/>
    </source>
</evidence>
<dbReference type="GO" id="GO:0032259">
    <property type="term" value="P:methylation"/>
    <property type="evidence" value="ECO:0007669"/>
    <property type="project" value="UniProtKB-KW"/>
</dbReference>
<dbReference type="EC" id="2.1.1.-" evidence="2"/>
<keyword evidence="3" id="KW-1185">Reference proteome</keyword>
<dbReference type="Pfam" id="PF08241">
    <property type="entry name" value="Methyltransf_11"/>
    <property type="match status" value="1"/>
</dbReference>
<feature type="domain" description="Methyltransferase type 11" evidence="1">
    <location>
        <begin position="20"/>
        <end position="128"/>
    </location>
</feature>
<evidence type="ECO:0000313" key="2">
    <source>
        <dbReference type="EMBL" id="MFC1853540.1"/>
    </source>
</evidence>
<dbReference type="InterPro" id="IPR029063">
    <property type="entry name" value="SAM-dependent_MTases_sf"/>
</dbReference>
<organism evidence="2 3">
    <name type="scientific">candidate division CSSED10-310 bacterium</name>
    <dbReference type="NCBI Taxonomy" id="2855610"/>
    <lineage>
        <taxon>Bacteria</taxon>
        <taxon>Bacteria division CSSED10-310</taxon>
    </lineage>
</organism>
<sequence length="256" mass="29638">MHHRHEYILQELDLDDKLILDAALGIGEATYAWARKVHQQGGKARIISIDLELPVEWRNKIELKLGDYAHYVELREGDIFCLDFLTDNSIDIINCDHTIVFLNPKPLKLLQAVQEFQRVLKPDGLLFITSEIPIPDHQDPENEGEWRRWNLARAVANLKGDTWSSEPLPAELTVALELFGFTISEQKIFPTEKNHQYTPCLTEWKQTMLHEIASIPWQDALKNALLESIHEVCHKVQQDGYLKTPSFYMLKCRKST</sequence>
<comment type="caution">
    <text evidence="2">The sequence shown here is derived from an EMBL/GenBank/DDBJ whole genome shotgun (WGS) entry which is preliminary data.</text>
</comment>
<gene>
    <name evidence="2" type="ORF">ACFL27_25410</name>
</gene>
<name>A0ABV6Z520_UNCC1</name>
<accession>A0ABV6Z520</accession>
<keyword evidence="2" id="KW-0808">Transferase</keyword>